<dbReference type="RefSeq" id="WP_134849581.1">
    <property type="nucleotide sequence ID" value="NZ_CP197400.1"/>
</dbReference>
<dbReference type="AlphaFoldDB" id="A0A4Y8WQE8"/>
<keyword evidence="2" id="KW-1185">Reference proteome</keyword>
<dbReference type="Gene3D" id="3.30.1360.150">
    <property type="match status" value="1"/>
</dbReference>
<sequence length="516" mass="56926">MNKILTGLVSLLTLCQVGVLQAQTPRLVVMVSVEELRADLLEELAREMPDDGINRLLNRGKVYGNVAIPLLRSNTTAAEAILHTGTLATSNGVAERKPMRTDRAGKRIHTNSVFEDKDFLGYATSGNYSPRSLSTPTIGDNLKKATQNKAFVYSIAPKAEEAIIASGLYGNGAYWIDPYTGRWASSTYYQGDFPIVVDRSNIGNESLPTRLGNGIRWRNSSKTHLLKAYTGDASFDHSFGKTTSDIEDFTESPLINDEVVRLAKSLLSGTGLGKDEITDLLSLHLTVANGNKAESDVTSETIDSYLRLDRSIAELLKHIDLNNTLVVLTGNGISREYAPAVIDDRRLFKADRCLALVNMYLHAEFGVQGLVEEITPYGAVYLNRTTIKSNPKVKLREVQSAVSDFLLEFSGIAYAIEEYRLRESAISNNDNSVWLTALNSAINANRPDIVFGLLPSWVAQDLSSPRQVQSYQMVATPTLFVMMHPSIKANKIETPLDLREVSTKIAWTLRIRPPTP</sequence>
<proteinExistence type="predicted"/>
<dbReference type="GO" id="GO:0004035">
    <property type="term" value="F:alkaline phosphatase activity"/>
    <property type="evidence" value="ECO:0007669"/>
    <property type="project" value="InterPro"/>
</dbReference>
<dbReference type="InterPro" id="IPR017850">
    <property type="entry name" value="Alkaline_phosphatase_core_sf"/>
</dbReference>
<dbReference type="Proteomes" id="UP000297225">
    <property type="component" value="Unassembled WGS sequence"/>
</dbReference>
<evidence type="ECO:0000313" key="1">
    <source>
        <dbReference type="EMBL" id="TFH96216.1"/>
    </source>
</evidence>
<gene>
    <name evidence="1" type="ORF">E4P47_02810</name>
</gene>
<accession>A0A4Y8WQE8</accession>
<reference evidence="1 2" key="1">
    <citation type="submission" date="2019-03" db="EMBL/GenBank/DDBJ databases">
        <title>Porphyromonas levii Isolated from the Uterus of Dairy Cows.</title>
        <authorList>
            <person name="Francis A.M."/>
        </authorList>
    </citation>
    <scope>NUCLEOTIDE SEQUENCE [LARGE SCALE GENOMIC DNA]</scope>
    <source>
        <strain evidence="1 2">AF5678</strain>
    </source>
</reference>
<dbReference type="SUPFAM" id="SSF53649">
    <property type="entry name" value="Alkaline phosphatase-like"/>
    <property type="match status" value="1"/>
</dbReference>
<organism evidence="1 2">
    <name type="scientific">Porphyromonas levii</name>
    <dbReference type="NCBI Taxonomy" id="28114"/>
    <lineage>
        <taxon>Bacteria</taxon>
        <taxon>Pseudomonadati</taxon>
        <taxon>Bacteroidota</taxon>
        <taxon>Bacteroidia</taxon>
        <taxon>Bacteroidales</taxon>
        <taxon>Porphyromonadaceae</taxon>
        <taxon>Porphyromonas</taxon>
    </lineage>
</organism>
<dbReference type="OrthoDB" id="9766127at2"/>
<dbReference type="InterPro" id="IPR002591">
    <property type="entry name" value="Phosphodiest/P_Trfase"/>
</dbReference>
<name>A0A4Y8WQE8_9PORP</name>
<evidence type="ECO:0000313" key="2">
    <source>
        <dbReference type="Proteomes" id="UP000297225"/>
    </source>
</evidence>
<comment type="caution">
    <text evidence="1">The sequence shown here is derived from an EMBL/GenBank/DDBJ whole genome shotgun (WGS) entry which is preliminary data.</text>
</comment>
<dbReference type="STRING" id="1122973.GCA_000379925_01728"/>
<dbReference type="Gene3D" id="3.40.720.10">
    <property type="entry name" value="Alkaline Phosphatase, subunit A"/>
    <property type="match status" value="1"/>
</dbReference>
<dbReference type="Pfam" id="PF01663">
    <property type="entry name" value="Phosphodiest"/>
    <property type="match status" value="1"/>
</dbReference>
<dbReference type="PIRSF" id="PIRSF031924">
    <property type="entry name" value="Pi-irrepressible_AP"/>
    <property type="match status" value="1"/>
</dbReference>
<dbReference type="EMBL" id="SPNC01000026">
    <property type="protein sequence ID" value="TFH96216.1"/>
    <property type="molecule type" value="Genomic_DNA"/>
</dbReference>
<protein>
    <submittedName>
        <fullName evidence="1">Uncharacterized protein</fullName>
    </submittedName>
</protein>
<dbReference type="InterPro" id="IPR026263">
    <property type="entry name" value="Alkaline_phosphatase_prok"/>
</dbReference>